<evidence type="ECO:0000313" key="5">
    <source>
        <dbReference type="EMBL" id="AKI85101.1"/>
    </source>
</evidence>
<dbReference type="HAMAP" id="MF_00403_B">
    <property type="entry name" value="Ribosomal_uS12_B"/>
    <property type="match status" value="1"/>
</dbReference>
<dbReference type="FunFam" id="2.40.50.140:FF:000099">
    <property type="entry name" value="Ribosomal protein S12, mitochondrial"/>
    <property type="match status" value="1"/>
</dbReference>
<evidence type="ECO:0000256" key="4">
    <source>
        <dbReference type="SAM" id="MobiDB-lite"/>
    </source>
</evidence>
<gene>
    <name evidence="5" type="primary">rps12</name>
</gene>
<dbReference type="Pfam" id="PF00164">
    <property type="entry name" value="Ribosom_S12_S23"/>
    <property type="match status" value="1"/>
</dbReference>
<evidence type="ECO:0000256" key="2">
    <source>
        <dbReference type="ARBA" id="ARBA00022980"/>
    </source>
</evidence>
<keyword evidence="2 5" id="KW-0689">Ribosomal protein</keyword>
<dbReference type="PRINTS" id="PR01034">
    <property type="entry name" value="RIBOSOMALS12"/>
</dbReference>
<keyword evidence="3" id="KW-0687">Ribonucleoprotein</keyword>
<dbReference type="GO" id="GO:0015935">
    <property type="term" value="C:small ribosomal subunit"/>
    <property type="evidence" value="ECO:0007669"/>
    <property type="project" value="InterPro"/>
</dbReference>
<dbReference type="AlphaFoldDB" id="A0A0G2YJ85"/>
<reference evidence="5" key="1">
    <citation type="submission" date="2015-03" db="EMBL/GenBank/DDBJ databases">
        <title>Dynamic evolution of Geranium mitochondrial genomes through multiple horizontal and intracellular gene transfers.</title>
        <authorList>
            <person name="Park S."/>
            <person name="Grewe F."/>
            <person name="Zhu A."/>
            <person name="Ruhlman T.A."/>
            <person name="Sabir J."/>
            <person name="Mower J.P."/>
            <person name="Jansen R.K."/>
        </authorList>
    </citation>
    <scope>NUCLEOTIDE SEQUENCE</scope>
</reference>
<keyword evidence="5" id="KW-0496">Mitochondrion</keyword>
<dbReference type="InterPro" id="IPR012340">
    <property type="entry name" value="NA-bd_OB-fold"/>
</dbReference>
<dbReference type="EMBL" id="KP963217">
    <property type="protein sequence ID" value="AKI85101.1"/>
    <property type="molecule type" value="mRNA"/>
</dbReference>
<proteinExistence type="evidence at transcript level"/>
<dbReference type="PROSITE" id="PS00055">
    <property type="entry name" value="RIBOSOMAL_S12"/>
    <property type="match status" value="1"/>
</dbReference>
<protein>
    <submittedName>
        <fullName evidence="5">Ribosomal protein S12</fullName>
    </submittedName>
</protein>
<evidence type="ECO:0000256" key="1">
    <source>
        <dbReference type="ARBA" id="ARBA00005657"/>
    </source>
</evidence>
<dbReference type="Gene3D" id="2.40.50.140">
    <property type="entry name" value="Nucleic acid-binding proteins"/>
    <property type="match status" value="1"/>
</dbReference>
<accession>A0A0G2YJ85</accession>
<dbReference type="InterPro" id="IPR006032">
    <property type="entry name" value="Ribosomal_uS12"/>
</dbReference>
<dbReference type="SUPFAM" id="SSF50249">
    <property type="entry name" value="Nucleic acid-binding proteins"/>
    <property type="match status" value="1"/>
</dbReference>
<organism evidence="5">
    <name type="scientific">Geranium incanum</name>
    <dbReference type="NCBI Taxonomy" id="1158081"/>
    <lineage>
        <taxon>Eukaryota</taxon>
        <taxon>Viridiplantae</taxon>
        <taxon>Streptophyta</taxon>
        <taxon>Embryophyta</taxon>
        <taxon>Tracheophyta</taxon>
        <taxon>Spermatophyta</taxon>
        <taxon>Magnoliopsida</taxon>
        <taxon>eudicotyledons</taxon>
        <taxon>Gunneridae</taxon>
        <taxon>Pentapetalae</taxon>
        <taxon>rosids</taxon>
        <taxon>malvids</taxon>
        <taxon>Geraniales</taxon>
        <taxon>Geraniaceae</taxon>
        <taxon>Geranium</taxon>
    </lineage>
</organism>
<name>A0A0G2YJ85_9ROSI</name>
<sequence>MAVSRLAARKDVAMSGSCFRFIANRLSSSLSQSSSSPISLPPLSPLANQSDPSARRRIMDSIFTNQAQIGSKPYMYPSETFPLFRSDQNRLEAIRNLIGFPISSSELIELERITNAHKVFDEMPQRTQNKDDEMYCMPTFNQLLFHKRKPKKRSSRTRALEGCPQKAGVCVRVFTRAPKKPNSAQRKLAKVRLSNGKDTFAYIPGEGHNLQEHSIVLIRGGRVQDLPGVKFHCIRGVKDLMGLPNRRQGRSKYGAEKPKSG</sequence>
<dbReference type="CDD" id="cd03368">
    <property type="entry name" value="Ribosomal_S12"/>
    <property type="match status" value="1"/>
</dbReference>
<dbReference type="InterPro" id="IPR005679">
    <property type="entry name" value="Ribosomal_uS12_bac"/>
</dbReference>
<dbReference type="GO" id="GO:0003735">
    <property type="term" value="F:structural constituent of ribosome"/>
    <property type="evidence" value="ECO:0007669"/>
    <property type="project" value="InterPro"/>
</dbReference>
<dbReference type="PANTHER" id="PTHR11652">
    <property type="entry name" value="30S RIBOSOMAL PROTEIN S12 FAMILY MEMBER"/>
    <property type="match status" value="1"/>
</dbReference>
<evidence type="ECO:0000256" key="3">
    <source>
        <dbReference type="ARBA" id="ARBA00023274"/>
    </source>
</evidence>
<feature type="region of interest" description="Disordered" evidence="4">
    <location>
        <begin position="30"/>
        <end position="51"/>
    </location>
</feature>
<dbReference type="GO" id="GO:0006412">
    <property type="term" value="P:translation"/>
    <property type="evidence" value="ECO:0007669"/>
    <property type="project" value="InterPro"/>
</dbReference>
<comment type="similarity">
    <text evidence="1">Belongs to the universal ribosomal protein uS12 family.</text>
</comment>
<dbReference type="NCBIfam" id="TIGR00981">
    <property type="entry name" value="rpsL_bact"/>
    <property type="match status" value="1"/>
</dbReference>
<geneLocation type="mitochondrion" evidence="5"/>